<dbReference type="InterPro" id="IPR000571">
    <property type="entry name" value="Znf_CCCH"/>
</dbReference>
<feature type="region of interest" description="Disordered" evidence="5">
    <location>
        <begin position="483"/>
        <end position="533"/>
    </location>
</feature>
<dbReference type="PANTHER" id="PTHR36886">
    <property type="entry name" value="PROTEIN FRIGIDA-ESSENTIAL 1"/>
    <property type="match status" value="1"/>
</dbReference>
<evidence type="ECO:0000313" key="7">
    <source>
        <dbReference type="EMBL" id="KAK1303238.1"/>
    </source>
</evidence>
<evidence type="ECO:0000256" key="5">
    <source>
        <dbReference type="SAM" id="MobiDB-lite"/>
    </source>
</evidence>
<feature type="domain" description="C3H1-type" evidence="6">
    <location>
        <begin position="136"/>
        <end position="163"/>
    </location>
</feature>
<proteinExistence type="predicted"/>
<sequence length="652" mass="72141">MSKENPTSNNYSVGHGRSSFTSVATQDVLAADHKNALHVNDGDFRSVVSDKQADTLKEAGVPKSSVSYKHMELLPIKRPIEASEGHFGDEKEISHFNMETDPKSVANSEPRASSLYAPQKSPRSPTPDATLVNQTKRPAIICDFFVKGWCIKGSSCKFLHVKDGVVNSEVIKEKSISIGKIQDDTGLKPEAVISRFSCFTQPLEQTNNDDASSSKSKLLLQRALVRAYGGEGHGHSQFNEENRPVPFPERFFSGIIPHNDGAPRSVNNNELQLNPLYREDPRNFPAFRDSREYPGHVFQDRYMSTPPIGREESIGISFGGRSNSPSIGISSLHQKLNPHFNLTGEKQSINEEFISRGYLQDAKMHGEGGEYMYDQPTTRGSPLPKSSSISDYNFSSGNITQLRTSSWEPSVPFRSSFYCASASISSPGSQYDPLLDSIEPQNEGKTSMQIFPRGSYHQASIDSLLTRSINPGSNIDEIMHSIPRSHEGSVERNASFPGPDGYGASATATGNSKADFKTKSVHKEKHSASPDHVMEVANVNKLDSNSPRDQADKVKENKEPKALKFFRAALVESVKEMVKPFWREGHLSKDAHKTIVKKAVDKVLGVLQSHQIPSNTEAINQYLLSSRPKLVKLVEGYVEKYSKTRVPDEKQV</sequence>
<keyword evidence="2 4" id="KW-0863">Zinc-finger</keyword>
<dbReference type="AlphaFoldDB" id="A0AAV9DPY4"/>
<dbReference type="InterPro" id="IPR036855">
    <property type="entry name" value="Znf_CCCH_sf"/>
</dbReference>
<accession>A0AAV9DPY4</accession>
<dbReference type="GO" id="GO:0008270">
    <property type="term" value="F:zinc ion binding"/>
    <property type="evidence" value="ECO:0007669"/>
    <property type="project" value="UniProtKB-KW"/>
</dbReference>
<reference evidence="7" key="1">
    <citation type="journal article" date="2023" name="Nat. Commun.">
        <title>Diploid and tetraploid genomes of Acorus and the evolution of monocots.</title>
        <authorList>
            <person name="Ma L."/>
            <person name="Liu K.W."/>
            <person name="Li Z."/>
            <person name="Hsiao Y.Y."/>
            <person name="Qi Y."/>
            <person name="Fu T."/>
            <person name="Tang G.D."/>
            <person name="Zhang D."/>
            <person name="Sun W.H."/>
            <person name="Liu D.K."/>
            <person name="Li Y."/>
            <person name="Chen G.Z."/>
            <person name="Liu X.D."/>
            <person name="Liao X.Y."/>
            <person name="Jiang Y.T."/>
            <person name="Yu X."/>
            <person name="Hao Y."/>
            <person name="Huang J."/>
            <person name="Zhao X.W."/>
            <person name="Ke S."/>
            <person name="Chen Y.Y."/>
            <person name="Wu W.L."/>
            <person name="Hsu J.L."/>
            <person name="Lin Y.F."/>
            <person name="Huang M.D."/>
            <person name="Li C.Y."/>
            <person name="Huang L."/>
            <person name="Wang Z.W."/>
            <person name="Zhao X."/>
            <person name="Zhong W.Y."/>
            <person name="Peng D.H."/>
            <person name="Ahmad S."/>
            <person name="Lan S."/>
            <person name="Zhang J.S."/>
            <person name="Tsai W.C."/>
            <person name="Van de Peer Y."/>
            <person name="Liu Z.J."/>
        </authorList>
    </citation>
    <scope>NUCLEOTIDE SEQUENCE</scope>
    <source>
        <strain evidence="7">CP</strain>
    </source>
</reference>
<dbReference type="SUPFAM" id="SSF90229">
    <property type="entry name" value="CCCH zinc finger"/>
    <property type="match status" value="1"/>
</dbReference>
<keyword evidence="8" id="KW-1185">Reference proteome</keyword>
<keyword evidence="1 4" id="KW-0479">Metal-binding</keyword>
<dbReference type="Pfam" id="PF23030">
    <property type="entry name" value="SCAF11-like_C"/>
    <property type="match status" value="1"/>
</dbReference>
<dbReference type="InterPro" id="IPR052650">
    <property type="entry name" value="Zinc_finger_CCCH"/>
</dbReference>
<evidence type="ECO:0000256" key="3">
    <source>
        <dbReference type="ARBA" id="ARBA00022833"/>
    </source>
</evidence>
<reference evidence="7" key="2">
    <citation type="submission" date="2023-06" db="EMBL/GenBank/DDBJ databases">
        <authorList>
            <person name="Ma L."/>
            <person name="Liu K.-W."/>
            <person name="Li Z."/>
            <person name="Hsiao Y.-Y."/>
            <person name="Qi Y."/>
            <person name="Fu T."/>
            <person name="Tang G."/>
            <person name="Zhang D."/>
            <person name="Sun W.-H."/>
            <person name="Liu D.-K."/>
            <person name="Li Y."/>
            <person name="Chen G.-Z."/>
            <person name="Liu X.-D."/>
            <person name="Liao X.-Y."/>
            <person name="Jiang Y.-T."/>
            <person name="Yu X."/>
            <person name="Hao Y."/>
            <person name="Huang J."/>
            <person name="Zhao X.-W."/>
            <person name="Ke S."/>
            <person name="Chen Y.-Y."/>
            <person name="Wu W.-L."/>
            <person name="Hsu J.-L."/>
            <person name="Lin Y.-F."/>
            <person name="Huang M.-D."/>
            <person name="Li C.-Y."/>
            <person name="Huang L."/>
            <person name="Wang Z.-W."/>
            <person name="Zhao X."/>
            <person name="Zhong W.-Y."/>
            <person name="Peng D.-H."/>
            <person name="Ahmad S."/>
            <person name="Lan S."/>
            <person name="Zhang J.-S."/>
            <person name="Tsai W.-C."/>
            <person name="Van De Peer Y."/>
            <person name="Liu Z.-J."/>
        </authorList>
    </citation>
    <scope>NUCLEOTIDE SEQUENCE</scope>
    <source>
        <strain evidence="7">CP</strain>
        <tissue evidence="7">Leaves</tissue>
    </source>
</reference>
<comment type="caution">
    <text evidence="7">The sequence shown here is derived from an EMBL/GenBank/DDBJ whole genome shotgun (WGS) entry which is preliminary data.</text>
</comment>
<feature type="region of interest" description="Disordered" evidence="5">
    <location>
        <begin position="100"/>
        <end position="129"/>
    </location>
</feature>
<organism evidence="7 8">
    <name type="scientific">Acorus calamus</name>
    <name type="common">Sweet flag</name>
    <dbReference type="NCBI Taxonomy" id="4465"/>
    <lineage>
        <taxon>Eukaryota</taxon>
        <taxon>Viridiplantae</taxon>
        <taxon>Streptophyta</taxon>
        <taxon>Embryophyta</taxon>
        <taxon>Tracheophyta</taxon>
        <taxon>Spermatophyta</taxon>
        <taxon>Magnoliopsida</taxon>
        <taxon>Liliopsida</taxon>
        <taxon>Acoraceae</taxon>
        <taxon>Acorus</taxon>
    </lineage>
</organism>
<evidence type="ECO:0000256" key="1">
    <source>
        <dbReference type="ARBA" id="ARBA00022723"/>
    </source>
</evidence>
<evidence type="ECO:0000256" key="2">
    <source>
        <dbReference type="ARBA" id="ARBA00022771"/>
    </source>
</evidence>
<dbReference type="Pfam" id="PF00642">
    <property type="entry name" value="zf-CCCH"/>
    <property type="match status" value="1"/>
</dbReference>
<name>A0AAV9DPY4_ACOCL</name>
<feature type="zinc finger region" description="C3H1-type" evidence="4">
    <location>
        <begin position="136"/>
        <end position="163"/>
    </location>
</feature>
<protein>
    <submittedName>
        <fullName evidence="7">Zinc finger CCCH domain-containing protein 27</fullName>
    </submittedName>
</protein>
<dbReference type="EMBL" id="JAUJYO010000011">
    <property type="protein sequence ID" value="KAK1303238.1"/>
    <property type="molecule type" value="Genomic_DNA"/>
</dbReference>
<dbReference type="Gene3D" id="4.10.1000.10">
    <property type="entry name" value="Zinc finger, CCCH-type"/>
    <property type="match status" value="1"/>
</dbReference>
<keyword evidence="3 4" id="KW-0862">Zinc</keyword>
<evidence type="ECO:0000259" key="6">
    <source>
        <dbReference type="PROSITE" id="PS50103"/>
    </source>
</evidence>
<dbReference type="PANTHER" id="PTHR36886:SF3">
    <property type="entry name" value="PROTEIN FRIGIDA-ESSENTIAL 1"/>
    <property type="match status" value="1"/>
</dbReference>
<dbReference type="InterPro" id="IPR057031">
    <property type="entry name" value="SFR19-like_C"/>
</dbReference>
<evidence type="ECO:0000256" key="4">
    <source>
        <dbReference type="PROSITE-ProRule" id="PRU00723"/>
    </source>
</evidence>
<dbReference type="PROSITE" id="PS50103">
    <property type="entry name" value="ZF_C3H1"/>
    <property type="match status" value="1"/>
</dbReference>
<gene>
    <name evidence="7" type="primary">FES1</name>
    <name evidence="7" type="ORF">QJS10_CPB11g01723</name>
</gene>
<evidence type="ECO:0000313" key="8">
    <source>
        <dbReference type="Proteomes" id="UP001180020"/>
    </source>
</evidence>
<dbReference type="Proteomes" id="UP001180020">
    <property type="component" value="Unassembled WGS sequence"/>
</dbReference>